<dbReference type="AlphaFoldDB" id="A0A5B7IFX2"/>
<protein>
    <submittedName>
        <fullName evidence="2">Uncharacterized protein</fullName>
    </submittedName>
</protein>
<keyword evidence="3" id="KW-1185">Reference proteome</keyword>
<name>A0A5B7IFX2_PORTR</name>
<accession>A0A5B7IFX2</accession>
<gene>
    <name evidence="2" type="ORF">E2C01_075350</name>
</gene>
<reference evidence="2 3" key="1">
    <citation type="submission" date="2019-05" db="EMBL/GenBank/DDBJ databases">
        <title>Another draft genome of Portunus trituberculatus and its Hox gene families provides insights of decapod evolution.</title>
        <authorList>
            <person name="Jeong J.-H."/>
            <person name="Song I."/>
            <person name="Kim S."/>
            <person name="Choi T."/>
            <person name="Kim D."/>
            <person name="Ryu S."/>
            <person name="Kim W."/>
        </authorList>
    </citation>
    <scope>NUCLEOTIDE SEQUENCE [LARGE SCALE GENOMIC DNA]</scope>
    <source>
        <tissue evidence="2">Muscle</tissue>
    </source>
</reference>
<evidence type="ECO:0000313" key="2">
    <source>
        <dbReference type="EMBL" id="MPC80759.1"/>
    </source>
</evidence>
<sequence>MAGGVVGRGGTQRAVGFGWLAGWLAEFDWEDRWSVEGGKESVGHPALESGGTVTISSK</sequence>
<comment type="caution">
    <text evidence="2">The sequence shown here is derived from an EMBL/GenBank/DDBJ whole genome shotgun (WGS) entry which is preliminary data.</text>
</comment>
<dbReference type="EMBL" id="VSRR010054932">
    <property type="protein sequence ID" value="MPC80759.1"/>
    <property type="molecule type" value="Genomic_DNA"/>
</dbReference>
<evidence type="ECO:0000313" key="3">
    <source>
        <dbReference type="Proteomes" id="UP000324222"/>
    </source>
</evidence>
<evidence type="ECO:0000256" key="1">
    <source>
        <dbReference type="SAM" id="MobiDB-lite"/>
    </source>
</evidence>
<dbReference type="Proteomes" id="UP000324222">
    <property type="component" value="Unassembled WGS sequence"/>
</dbReference>
<organism evidence="2 3">
    <name type="scientific">Portunus trituberculatus</name>
    <name type="common">Swimming crab</name>
    <name type="synonym">Neptunus trituberculatus</name>
    <dbReference type="NCBI Taxonomy" id="210409"/>
    <lineage>
        <taxon>Eukaryota</taxon>
        <taxon>Metazoa</taxon>
        <taxon>Ecdysozoa</taxon>
        <taxon>Arthropoda</taxon>
        <taxon>Crustacea</taxon>
        <taxon>Multicrustacea</taxon>
        <taxon>Malacostraca</taxon>
        <taxon>Eumalacostraca</taxon>
        <taxon>Eucarida</taxon>
        <taxon>Decapoda</taxon>
        <taxon>Pleocyemata</taxon>
        <taxon>Brachyura</taxon>
        <taxon>Eubrachyura</taxon>
        <taxon>Portunoidea</taxon>
        <taxon>Portunidae</taxon>
        <taxon>Portuninae</taxon>
        <taxon>Portunus</taxon>
    </lineage>
</organism>
<proteinExistence type="predicted"/>
<feature type="region of interest" description="Disordered" evidence="1">
    <location>
        <begin position="39"/>
        <end position="58"/>
    </location>
</feature>